<dbReference type="EMBL" id="LXQA010008877">
    <property type="protein sequence ID" value="MCH85638.1"/>
    <property type="molecule type" value="Genomic_DNA"/>
</dbReference>
<keyword evidence="1" id="KW-0479">Metal-binding</keyword>
<reference evidence="6 7" key="1">
    <citation type="journal article" date="2018" name="Front. Plant Sci.">
        <title>Red Clover (Trifolium pratense) and Zigzag Clover (T. medium) - A Picture of Genomic Similarities and Differences.</title>
        <authorList>
            <person name="Dluhosova J."/>
            <person name="Istvanek J."/>
            <person name="Nedelnik J."/>
            <person name="Repkova J."/>
        </authorList>
    </citation>
    <scope>NUCLEOTIDE SEQUENCE [LARGE SCALE GENOMIC DNA]</scope>
    <source>
        <strain evidence="7">cv. 10/8</strain>
        <tissue evidence="6">Leaf</tissue>
    </source>
</reference>
<evidence type="ECO:0000256" key="1">
    <source>
        <dbReference type="ARBA" id="ARBA00022723"/>
    </source>
</evidence>
<feature type="domain" description="SWIM-type" evidence="5">
    <location>
        <begin position="409"/>
        <end position="445"/>
    </location>
</feature>
<evidence type="ECO:0000256" key="3">
    <source>
        <dbReference type="ARBA" id="ARBA00022833"/>
    </source>
</evidence>
<dbReference type="InterPro" id="IPR004330">
    <property type="entry name" value="FAR1_DNA_bnd_dom"/>
</dbReference>
<dbReference type="GO" id="GO:0008270">
    <property type="term" value="F:zinc ion binding"/>
    <property type="evidence" value="ECO:0007669"/>
    <property type="project" value="UniProtKB-KW"/>
</dbReference>
<dbReference type="PROSITE" id="PS50966">
    <property type="entry name" value="ZF_SWIM"/>
    <property type="match status" value="1"/>
</dbReference>
<dbReference type="InterPro" id="IPR006564">
    <property type="entry name" value="Znf_PMZ"/>
</dbReference>
<dbReference type="Proteomes" id="UP000265520">
    <property type="component" value="Unassembled WGS sequence"/>
</dbReference>
<name>A0A392MFW3_9FABA</name>
<dbReference type="PANTHER" id="PTHR47718:SF15">
    <property type="entry name" value="PROTEIN FAR1-RELATED SEQUENCE 5-LIKE"/>
    <property type="match status" value="1"/>
</dbReference>
<keyword evidence="7" id="KW-1185">Reference proteome</keyword>
<evidence type="ECO:0000259" key="5">
    <source>
        <dbReference type="PROSITE" id="PS50966"/>
    </source>
</evidence>
<dbReference type="SMART" id="SM00575">
    <property type="entry name" value="ZnF_PMZ"/>
    <property type="match status" value="1"/>
</dbReference>
<keyword evidence="2 4" id="KW-0863">Zinc-finger</keyword>
<dbReference type="AlphaFoldDB" id="A0A392MFW3"/>
<accession>A0A392MFW3</accession>
<dbReference type="Pfam" id="PF03101">
    <property type="entry name" value="FAR1"/>
    <property type="match status" value="1"/>
</dbReference>
<dbReference type="Pfam" id="PF04434">
    <property type="entry name" value="SWIM"/>
    <property type="match status" value="1"/>
</dbReference>
<evidence type="ECO:0000313" key="6">
    <source>
        <dbReference type="EMBL" id="MCH85638.1"/>
    </source>
</evidence>
<evidence type="ECO:0000256" key="2">
    <source>
        <dbReference type="ARBA" id="ARBA00022771"/>
    </source>
</evidence>
<dbReference type="InterPro" id="IPR018289">
    <property type="entry name" value="MULE_transposase_dom"/>
</dbReference>
<proteinExistence type="predicted"/>
<evidence type="ECO:0000313" key="7">
    <source>
        <dbReference type="Proteomes" id="UP000265520"/>
    </source>
</evidence>
<protein>
    <submittedName>
        <fullName evidence="6">Protein FAR1-RELATED SEQUENCE 5-like</fullName>
    </submittedName>
</protein>
<feature type="non-terminal residue" evidence="6">
    <location>
        <position position="1"/>
    </location>
</feature>
<dbReference type="Pfam" id="PF10551">
    <property type="entry name" value="MULE"/>
    <property type="match status" value="1"/>
</dbReference>
<sequence length="516" mass="59538">LQQTFLCSCEGFREDRGLTLENRKREPKNETRCGCKAKFRVHVDIVSMRWYVTLLEIDHNHDLLGGTLCGLLPAHRKMSQGDIDEIGRNRKAGIRPYQVYGSMANTSGGFHKVGFVKKDLYNQVGKQKKLLYSDACGAVKYLQELCTKDPLMFVAHSIDKERKLERLFWCDGESRMNYEIFGDVLAFDATYRKNKYNCPFVVFSGVNHHNQTIVFATGIVTRETEETYVWLLEQLLIAMKGKHPLSVITDGDTAIKNAIKRIFPKAHHRLCAWHLLRNVSSNIGIPDVMSHIKRCMLGDMEVGQFEMLWHEMVEKFDLHDNNWIKEICLTYFRFREIEADFQSNYGQPVLQTSLRGIERSAAKQFTKEIFILFRSVLKKAMLLRVIECQEMSTGYILKVVKYCGVGRVWHVTYCEDPLDLRCSCLRMESLGLPCDHIVAVLLYLDIDDLPSCLVLPRWSKYAKDQIREKYGNGSLYWDSQPAARYSGIFQMCKVVAELVHDDLDEFNNVIDMLGDG</sequence>
<dbReference type="InterPro" id="IPR007527">
    <property type="entry name" value="Znf_SWIM"/>
</dbReference>
<gene>
    <name evidence="6" type="ORF">A2U01_0006487</name>
</gene>
<evidence type="ECO:0000256" key="4">
    <source>
        <dbReference type="PROSITE-ProRule" id="PRU00325"/>
    </source>
</evidence>
<comment type="caution">
    <text evidence="6">The sequence shown here is derived from an EMBL/GenBank/DDBJ whole genome shotgun (WGS) entry which is preliminary data.</text>
</comment>
<organism evidence="6 7">
    <name type="scientific">Trifolium medium</name>
    <dbReference type="NCBI Taxonomy" id="97028"/>
    <lineage>
        <taxon>Eukaryota</taxon>
        <taxon>Viridiplantae</taxon>
        <taxon>Streptophyta</taxon>
        <taxon>Embryophyta</taxon>
        <taxon>Tracheophyta</taxon>
        <taxon>Spermatophyta</taxon>
        <taxon>Magnoliopsida</taxon>
        <taxon>eudicotyledons</taxon>
        <taxon>Gunneridae</taxon>
        <taxon>Pentapetalae</taxon>
        <taxon>rosids</taxon>
        <taxon>fabids</taxon>
        <taxon>Fabales</taxon>
        <taxon>Fabaceae</taxon>
        <taxon>Papilionoideae</taxon>
        <taxon>50 kb inversion clade</taxon>
        <taxon>NPAAA clade</taxon>
        <taxon>Hologalegina</taxon>
        <taxon>IRL clade</taxon>
        <taxon>Trifolieae</taxon>
        <taxon>Trifolium</taxon>
    </lineage>
</organism>
<keyword evidence="3" id="KW-0862">Zinc</keyword>
<dbReference type="PANTHER" id="PTHR47718">
    <property type="entry name" value="OS01G0519700 PROTEIN"/>
    <property type="match status" value="1"/>
</dbReference>